<feature type="transmembrane region" description="Helical" evidence="1">
    <location>
        <begin position="71"/>
        <end position="94"/>
    </location>
</feature>
<dbReference type="EMBL" id="LAZR01000864">
    <property type="protein sequence ID" value="KKN55969.1"/>
    <property type="molecule type" value="Genomic_DNA"/>
</dbReference>
<comment type="caution">
    <text evidence="2">The sequence shown here is derived from an EMBL/GenBank/DDBJ whole genome shotgun (WGS) entry which is preliminary data.</text>
</comment>
<sequence length="105" mass="10840">MKKSLKAKVIEILESKVLLMGTKMAQVQAGISSAVRAGFALIGIVILFQIVTVVLPLVTTAGDNLSAQGGLFTLFAGGGILFVIIAAVILARVFQDLSGGLGGRR</sequence>
<gene>
    <name evidence="2" type="ORF">LCGC14_0577110</name>
</gene>
<organism evidence="2">
    <name type="scientific">marine sediment metagenome</name>
    <dbReference type="NCBI Taxonomy" id="412755"/>
    <lineage>
        <taxon>unclassified sequences</taxon>
        <taxon>metagenomes</taxon>
        <taxon>ecological metagenomes</taxon>
    </lineage>
</organism>
<dbReference type="AlphaFoldDB" id="A0A0F9RMJ7"/>
<reference evidence="2" key="1">
    <citation type="journal article" date="2015" name="Nature">
        <title>Complex archaea that bridge the gap between prokaryotes and eukaryotes.</title>
        <authorList>
            <person name="Spang A."/>
            <person name="Saw J.H."/>
            <person name="Jorgensen S.L."/>
            <person name="Zaremba-Niedzwiedzka K."/>
            <person name="Martijn J."/>
            <person name="Lind A.E."/>
            <person name="van Eijk R."/>
            <person name="Schleper C."/>
            <person name="Guy L."/>
            <person name="Ettema T.J."/>
        </authorList>
    </citation>
    <scope>NUCLEOTIDE SEQUENCE</scope>
</reference>
<proteinExistence type="predicted"/>
<feature type="transmembrane region" description="Helical" evidence="1">
    <location>
        <begin position="38"/>
        <end position="59"/>
    </location>
</feature>
<evidence type="ECO:0000313" key="2">
    <source>
        <dbReference type="EMBL" id="KKN55969.1"/>
    </source>
</evidence>
<keyword evidence="1" id="KW-0472">Membrane</keyword>
<protein>
    <submittedName>
        <fullName evidence="2">Uncharacterized protein</fullName>
    </submittedName>
</protein>
<keyword evidence="1" id="KW-0812">Transmembrane</keyword>
<evidence type="ECO:0000256" key="1">
    <source>
        <dbReference type="SAM" id="Phobius"/>
    </source>
</evidence>
<accession>A0A0F9RMJ7</accession>
<keyword evidence="1" id="KW-1133">Transmembrane helix</keyword>
<name>A0A0F9RMJ7_9ZZZZ</name>